<proteinExistence type="predicted"/>
<dbReference type="EMBL" id="MU275943">
    <property type="protein sequence ID" value="KAI0045751.1"/>
    <property type="molecule type" value="Genomic_DNA"/>
</dbReference>
<reference evidence="1" key="2">
    <citation type="journal article" date="2022" name="New Phytol.">
        <title>Evolutionary transition to the ectomycorrhizal habit in the genomes of a hyperdiverse lineage of mushroom-forming fungi.</title>
        <authorList>
            <person name="Looney B."/>
            <person name="Miyauchi S."/>
            <person name="Morin E."/>
            <person name="Drula E."/>
            <person name="Courty P.E."/>
            <person name="Kohler A."/>
            <person name="Kuo A."/>
            <person name="LaButti K."/>
            <person name="Pangilinan J."/>
            <person name="Lipzen A."/>
            <person name="Riley R."/>
            <person name="Andreopoulos W."/>
            <person name="He G."/>
            <person name="Johnson J."/>
            <person name="Nolan M."/>
            <person name="Tritt A."/>
            <person name="Barry K.W."/>
            <person name="Grigoriev I.V."/>
            <person name="Nagy L.G."/>
            <person name="Hibbett D."/>
            <person name="Henrissat B."/>
            <person name="Matheny P.B."/>
            <person name="Labbe J."/>
            <person name="Martin F.M."/>
        </authorList>
    </citation>
    <scope>NUCLEOTIDE SEQUENCE</scope>
    <source>
        <strain evidence="1">FP105234-sp</strain>
    </source>
</reference>
<comment type="caution">
    <text evidence="1">The sequence shown here is derived from an EMBL/GenBank/DDBJ whole genome shotgun (WGS) entry which is preliminary data.</text>
</comment>
<dbReference type="Proteomes" id="UP000814033">
    <property type="component" value="Unassembled WGS sequence"/>
</dbReference>
<reference evidence="1" key="1">
    <citation type="submission" date="2021-02" db="EMBL/GenBank/DDBJ databases">
        <authorList>
            <consortium name="DOE Joint Genome Institute"/>
            <person name="Ahrendt S."/>
            <person name="Looney B.P."/>
            <person name="Miyauchi S."/>
            <person name="Morin E."/>
            <person name="Drula E."/>
            <person name="Courty P.E."/>
            <person name="Chicoki N."/>
            <person name="Fauchery L."/>
            <person name="Kohler A."/>
            <person name="Kuo A."/>
            <person name="Labutti K."/>
            <person name="Pangilinan J."/>
            <person name="Lipzen A."/>
            <person name="Riley R."/>
            <person name="Andreopoulos W."/>
            <person name="He G."/>
            <person name="Johnson J."/>
            <person name="Barry K.W."/>
            <person name="Grigoriev I.V."/>
            <person name="Nagy L."/>
            <person name="Hibbett D."/>
            <person name="Henrissat B."/>
            <person name="Matheny P.B."/>
            <person name="Labbe J."/>
            <person name="Martin F."/>
        </authorList>
    </citation>
    <scope>NUCLEOTIDE SEQUENCE</scope>
    <source>
        <strain evidence="1">FP105234-sp</strain>
    </source>
</reference>
<protein>
    <submittedName>
        <fullName evidence="1">Uncharacterized protein</fullName>
    </submittedName>
</protein>
<evidence type="ECO:0000313" key="2">
    <source>
        <dbReference type="Proteomes" id="UP000814033"/>
    </source>
</evidence>
<gene>
    <name evidence="1" type="ORF">FA95DRAFT_1583295</name>
</gene>
<sequence length="285" mass="31172">MELGSNIAAKLEPYVLMSKSAKGAAAAKLVTDATSAPGVYFFSELLEVPNVKELATSELHASSYALLEVFAYSTYQDYLERRATLPDLTPAQALKLKHLSLLSYSMQNRIIPYSFLLTALAVPTIRALEDLIIDAIYLDILHGKLDQKHQQFEVEYTVGRDVPPAALPDLYAALESWSTTTAQTLATLDAKIALLADQNVATRARGEEHDRVLNGYLKDLADKKGGGAASNKRAAGGAGRKDRDGGRENRDDEMDVDSEIVEAKGKNRKASQEISGKTRSKRNRM</sequence>
<keyword evidence="2" id="KW-1185">Reference proteome</keyword>
<evidence type="ECO:0000313" key="1">
    <source>
        <dbReference type="EMBL" id="KAI0045751.1"/>
    </source>
</evidence>
<organism evidence="1 2">
    <name type="scientific">Auriscalpium vulgare</name>
    <dbReference type="NCBI Taxonomy" id="40419"/>
    <lineage>
        <taxon>Eukaryota</taxon>
        <taxon>Fungi</taxon>
        <taxon>Dikarya</taxon>
        <taxon>Basidiomycota</taxon>
        <taxon>Agaricomycotina</taxon>
        <taxon>Agaricomycetes</taxon>
        <taxon>Russulales</taxon>
        <taxon>Auriscalpiaceae</taxon>
        <taxon>Auriscalpium</taxon>
    </lineage>
</organism>
<name>A0ACB8RQ33_9AGAM</name>
<accession>A0ACB8RQ33</accession>